<keyword evidence="2" id="KW-1185">Reference proteome</keyword>
<dbReference type="PROSITE" id="PS51257">
    <property type="entry name" value="PROKAR_LIPOPROTEIN"/>
    <property type="match status" value="1"/>
</dbReference>
<dbReference type="Proteomes" id="UP000198310">
    <property type="component" value="Unassembled WGS sequence"/>
</dbReference>
<name>A0A238ZD04_9BACT</name>
<dbReference type="EMBL" id="FZNS01000007">
    <property type="protein sequence ID" value="SNR81217.1"/>
    <property type="molecule type" value="Genomic_DNA"/>
</dbReference>
<evidence type="ECO:0008006" key="3">
    <source>
        <dbReference type="Google" id="ProtNLM"/>
    </source>
</evidence>
<organism evidence="1 2">
    <name type="scientific">Hymenobacter mucosus</name>
    <dbReference type="NCBI Taxonomy" id="1411120"/>
    <lineage>
        <taxon>Bacteria</taxon>
        <taxon>Pseudomonadati</taxon>
        <taxon>Bacteroidota</taxon>
        <taxon>Cytophagia</taxon>
        <taxon>Cytophagales</taxon>
        <taxon>Hymenobacteraceae</taxon>
        <taxon>Hymenobacter</taxon>
    </lineage>
</organism>
<protein>
    <recommendedName>
        <fullName evidence="3">Exo-alpha-sialidase</fullName>
    </recommendedName>
</protein>
<sequence length="244" mass="27287">MLLNKIRRVLPLLLLTAACQQKEDVKPVAAENADWITLEIPTILSGDEAYSIVGDLDKTLLVSTRQGVYVTSDQGKTWRQSRNFYGPVAGFLPRNDTIFALTMTGISPQGELFARYADMFTADWGKTWVYSQSVYSYRVYPEMQASSRQVQAAGITYRTTENTEPIPNSSSRLVLASDLWREQGTARTLVQLPARHYLKGLHVDAQQRLYVAASGLRFDVKTGQAINPTVGRPAIVYVSRRPLP</sequence>
<proteinExistence type="predicted"/>
<dbReference type="AlphaFoldDB" id="A0A238ZD04"/>
<evidence type="ECO:0000313" key="1">
    <source>
        <dbReference type="EMBL" id="SNR81217.1"/>
    </source>
</evidence>
<accession>A0A238ZD04</accession>
<gene>
    <name evidence="1" type="ORF">SAMN06269173_107122</name>
</gene>
<dbReference type="InterPro" id="IPR036278">
    <property type="entry name" value="Sialidase_sf"/>
</dbReference>
<reference evidence="2" key="1">
    <citation type="submission" date="2017-06" db="EMBL/GenBank/DDBJ databases">
        <authorList>
            <person name="Varghese N."/>
            <person name="Submissions S."/>
        </authorList>
    </citation>
    <scope>NUCLEOTIDE SEQUENCE [LARGE SCALE GENOMIC DNA]</scope>
    <source>
        <strain evidence="2">DSM 28041</strain>
    </source>
</reference>
<dbReference type="SUPFAM" id="SSF50939">
    <property type="entry name" value="Sialidases"/>
    <property type="match status" value="1"/>
</dbReference>
<evidence type="ECO:0000313" key="2">
    <source>
        <dbReference type="Proteomes" id="UP000198310"/>
    </source>
</evidence>